<dbReference type="EMBL" id="JAIWYP010000002">
    <property type="protein sequence ID" value="KAH3873589.1"/>
    <property type="molecule type" value="Genomic_DNA"/>
</dbReference>
<evidence type="ECO:0000313" key="1">
    <source>
        <dbReference type="EMBL" id="KAH3873589.1"/>
    </source>
</evidence>
<gene>
    <name evidence="1" type="ORF">DPMN_036827</name>
</gene>
<name>A0A9D4MCA4_DREPO</name>
<reference evidence="1" key="2">
    <citation type="submission" date="2020-11" db="EMBL/GenBank/DDBJ databases">
        <authorList>
            <person name="McCartney M.A."/>
            <person name="Auch B."/>
            <person name="Kono T."/>
            <person name="Mallez S."/>
            <person name="Becker A."/>
            <person name="Gohl D.M."/>
            <person name="Silverstein K.A.T."/>
            <person name="Koren S."/>
            <person name="Bechman K.B."/>
            <person name="Herman A."/>
            <person name="Abrahante J.E."/>
            <person name="Garbe J."/>
        </authorList>
    </citation>
    <scope>NUCLEOTIDE SEQUENCE</scope>
    <source>
        <strain evidence="1">Duluth1</strain>
        <tissue evidence="1">Whole animal</tissue>
    </source>
</reference>
<reference evidence="1" key="1">
    <citation type="journal article" date="2019" name="bioRxiv">
        <title>The Genome of the Zebra Mussel, Dreissena polymorpha: A Resource for Invasive Species Research.</title>
        <authorList>
            <person name="McCartney M.A."/>
            <person name="Auch B."/>
            <person name="Kono T."/>
            <person name="Mallez S."/>
            <person name="Zhang Y."/>
            <person name="Obille A."/>
            <person name="Becker A."/>
            <person name="Abrahante J.E."/>
            <person name="Garbe J."/>
            <person name="Badalamenti J.P."/>
            <person name="Herman A."/>
            <person name="Mangelson H."/>
            <person name="Liachko I."/>
            <person name="Sullivan S."/>
            <person name="Sone E.D."/>
            <person name="Koren S."/>
            <person name="Silverstein K.A.T."/>
            <person name="Beckman K.B."/>
            <person name="Gohl D.M."/>
        </authorList>
    </citation>
    <scope>NUCLEOTIDE SEQUENCE</scope>
    <source>
        <strain evidence="1">Duluth1</strain>
        <tissue evidence="1">Whole animal</tissue>
    </source>
</reference>
<evidence type="ECO:0000313" key="2">
    <source>
        <dbReference type="Proteomes" id="UP000828390"/>
    </source>
</evidence>
<proteinExistence type="predicted"/>
<keyword evidence="2" id="KW-1185">Reference proteome</keyword>
<accession>A0A9D4MCA4</accession>
<sequence length="112" mass="12525">MIPSGQQSIKQLACNSLDFVVCLNNFDKLYKVDTFSMQGVLNKQIFDSVIRISVCTLPLLKTYEPSQKPSYAMCGKRYSKCACTLAQSSKELHCPPLSLTMFRSLNCRQGSS</sequence>
<dbReference type="AlphaFoldDB" id="A0A9D4MCA4"/>
<protein>
    <submittedName>
        <fullName evidence="1">Uncharacterized protein</fullName>
    </submittedName>
</protein>
<dbReference type="Proteomes" id="UP000828390">
    <property type="component" value="Unassembled WGS sequence"/>
</dbReference>
<comment type="caution">
    <text evidence="1">The sequence shown here is derived from an EMBL/GenBank/DDBJ whole genome shotgun (WGS) entry which is preliminary data.</text>
</comment>
<organism evidence="1 2">
    <name type="scientific">Dreissena polymorpha</name>
    <name type="common">Zebra mussel</name>
    <name type="synonym">Mytilus polymorpha</name>
    <dbReference type="NCBI Taxonomy" id="45954"/>
    <lineage>
        <taxon>Eukaryota</taxon>
        <taxon>Metazoa</taxon>
        <taxon>Spiralia</taxon>
        <taxon>Lophotrochozoa</taxon>
        <taxon>Mollusca</taxon>
        <taxon>Bivalvia</taxon>
        <taxon>Autobranchia</taxon>
        <taxon>Heteroconchia</taxon>
        <taxon>Euheterodonta</taxon>
        <taxon>Imparidentia</taxon>
        <taxon>Neoheterodontei</taxon>
        <taxon>Myida</taxon>
        <taxon>Dreissenoidea</taxon>
        <taxon>Dreissenidae</taxon>
        <taxon>Dreissena</taxon>
    </lineage>
</organism>